<keyword evidence="2" id="KW-1185">Reference proteome</keyword>
<protein>
    <submittedName>
        <fullName evidence="1">Uncharacterized protein</fullName>
    </submittedName>
</protein>
<dbReference type="AlphaFoldDB" id="A0A919N9R9"/>
<sequence length="68" mass="7766">MISDKLIRRAFRVWDSRIDYLPRSSATDEDALRTGGSPSRYASFAVVLRILAHLVHPLSTPPDVRKRM</sequence>
<organism evidence="1 2">
    <name type="scientific">Actinoplanes siamensis</name>
    <dbReference type="NCBI Taxonomy" id="1223317"/>
    <lineage>
        <taxon>Bacteria</taxon>
        <taxon>Bacillati</taxon>
        <taxon>Actinomycetota</taxon>
        <taxon>Actinomycetes</taxon>
        <taxon>Micromonosporales</taxon>
        <taxon>Micromonosporaceae</taxon>
        <taxon>Actinoplanes</taxon>
    </lineage>
</organism>
<gene>
    <name evidence="1" type="ORF">Asi03nite_46970</name>
</gene>
<proteinExistence type="predicted"/>
<evidence type="ECO:0000313" key="1">
    <source>
        <dbReference type="EMBL" id="GIF07159.1"/>
    </source>
</evidence>
<accession>A0A919N9R9</accession>
<dbReference type="EMBL" id="BOMW01000045">
    <property type="protein sequence ID" value="GIF07159.1"/>
    <property type="molecule type" value="Genomic_DNA"/>
</dbReference>
<comment type="caution">
    <text evidence="1">The sequence shown here is derived from an EMBL/GenBank/DDBJ whole genome shotgun (WGS) entry which is preliminary data.</text>
</comment>
<evidence type="ECO:0000313" key="2">
    <source>
        <dbReference type="Proteomes" id="UP000629619"/>
    </source>
</evidence>
<reference evidence="1" key="1">
    <citation type="submission" date="2021-01" db="EMBL/GenBank/DDBJ databases">
        <title>Whole genome shotgun sequence of Actinoplanes siamensis NBRC 109076.</title>
        <authorList>
            <person name="Komaki H."/>
            <person name="Tamura T."/>
        </authorList>
    </citation>
    <scope>NUCLEOTIDE SEQUENCE</scope>
    <source>
        <strain evidence="1">NBRC 109076</strain>
    </source>
</reference>
<dbReference type="Proteomes" id="UP000629619">
    <property type="component" value="Unassembled WGS sequence"/>
</dbReference>
<name>A0A919N9R9_9ACTN</name>